<keyword evidence="4" id="KW-1185">Reference proteome</keyword>
<accession>A0A7E4V144</accession>
<dbReference type="InterPro" id="IPR034753">
    <property type="entry name" value="hSac2"/>
</dbReference>
<feature type="compositionally biased region" description="Polar residues" evidence="1">
    <location>
        <begin position="774"/>
        <end position="785"/>
    </location>
</feature>
<dbReference type="AlphaFoldDB" id="A0A7E4V144"/>
<name>A0A7E4V144_PANRE</name>
<proteinExistence type="predicted"/>
<dbReference type="WBParaSite" id="Pan_g14976.t1">
    <property type="protein sequence ID" value="Pan_g14976.t1"/>
    <property type="gene ID" value="Pan_g14976"/>
</dbReference>
<protein>
    <submittedName>
        <fullName evidence="5">SAC domain-containing protein</fullName>
    </submittedName>
</protein>
<organism evidence="4 5">
    <name type="scientific">Panagrellus redivivus</name>
    <name type="common">Microworm</name>
    <dbReference type="NCBI Taxonomy" id="6233"/>
    <lineage>
        <taxon>Eukaryota</taxon>
        <taxon>Metazoa</taxon>
        <taxon>Ecdysozoa</taxon>
        <taxon>Nematoda</taxon>
        <taxon>Chromadorea</taxon>
        <taxon>Rhabditida</taxon>
        <taxon>Tylenchina</taxon>
        <taxon>Panagrolaimomorpha</taxon>
        <taxon>Panagrolaimoidea</taxon>
        <taxon>Panagrolaimidae</taxon>
        <taxon>Panagrellus</taxon>
    </lineage>
</organism>
<dbReference type="Pfam" id="PF12456">
    <property type="entry name" value="hSac2"/>
    <property type="match status" value="1"/>
</dbReference>
<dbReference type="GO" id="GO:0046856">
    <property type="term" value="P:phosphatidylinositol dephosphorylation"/>
    <property type="evidence" value="ECO:0007669"/>
    <property type="project" value="TreeGrafter"/>
</dbReference>
<dbReference type="InterPro" id="IPR022158">
    <property type="entry name" value="Inositol_phosphatase"/>
</dbReference>
<sequence length="863" mass="95087">MQFFKSELSYFVKSVHSILRISRETGHLDVIKHEAFAEEHDLICLAEVDAVIGKLVVDEAVFILVVIGSTKVATAPNRQVDNAEIRRIDRVVAVPVVDVGTPVDKSVFEGSSSGGNAVANKLKTQQRKLLKLVGGGASGGRKAPQIESPRVLEEVLRLFNDNGDFYFTTETADLTRNVQSAANTDTFQPDPRYFWNRELLSDILHLGEAASEWIRPVIQGFVAERALTIDGADIASTELSITLISRRSTQRAGTRYLRRGVDEEGNVANFVETELIITVFGHMLAFVQIRGSVPLFWSQKGFRYRPPLTIDKDVGESLPVFEKHVNRLVETYGEPVIAVNLVNQTGRELCLAQAFLEHVLALDNAAFAYFSFDFHYHCRALKFGKVNDLIASLKESLTKVGYCWIDKSGELVLRQKGIIRTNCVDCLDRTNVVQGAISQAIALQQFRRLGLISPMIEEPTAGPEALTVCMQQMWADNGDAISRQYAGTDALKGDVTRSGQRKLTGLVKDGYNSASRYYLSHMRDSYRQAAIDALLAGKSTFAPTTEDTEDEDEDECENIGRLVGETVRFVLPEGEILVGGWALVDGDNRNDLVDSILLLTRSHVYIAQYEEQSDKLTDVTIIGFDQIFKLEVGVLGKSPRKHLRIYWRVNGGIYFDSWRAAKTRLFNNVAIPLKNVEEADEYVQAIGEQLRITVNMCTGAEIPIAYVNKLNGAASSQTKPIISSLLTGAAFKLRQINNRQNKPTPSAAPPAIQIDEEISSNSPSTPDTDKEEQPTSSISHSQSEGLISEQQIATISSAPISNSNSIVAKLSAKLKSGPWKSSAPDVSDSADLGPLPSTSAVALDPFQQYKERIIASKSLIQML</sequence>
<dbReference type="GO" id="GO:0005769">
    <property type="term" value="C:early endosome"/>
    <property type="evidence" value="ECO:0007669"/>
    <property type="project" value="TreeGrafter"/>
</dbReference>
<dbReference type="Proteomes" id="UP000492821">
    <property type="component" value="Unassembled WGS sequence"/>
</dbReference>
<evidence type="ECO:0000259" key="2">
    <source>
        <dbReference type="PROSITE" id="PS50275"/>
    </source>
</evidence>
<dbReference type="GO" id="GO:0043812">
    <property type="term" value="F:phosphatidylinositol-4-phosphate phosphatase activity"/>
    <property type="evidence" value="ECO:0007669"/>
    <property type="project" value="TreeGrafter"/>
</dbReference>
<reference evidence="5" key="2">
    <citation type="submission" date="2020-10" db="UniProtKB">
        <authorList>
            <consortium name="WormBaseParasite"/>
        </authorList>
    </citation>
    <scope>IDENTIFICATION</scope>
</reference>
<dbReference type="PROSITE" id="PS51791">
    <property type="entry name" value="HSAC2"/>
    <property type="match status" value="1"/>
</dbReference>
<dbReference type="PANTHER" id="PTHR45662">
    <property type="entry name" value="PHOSPHATIDYLINOSITIDE PHOSPHATASE SAC1"/>
    <property type="match status" value="1"/>
</dbReference>
<dbReference type="Pfam" id="PF02383">
    <property type="entry name" value="Syja_N"/>
    <property type="match status" value="1"/>
</dbReference>
<dbReference type="GO" id="GO:2001135">
    <property type="term" value="P:regulation of endocytic recycling"/>
    <property type="evidence" value="ECO:0007669"/>
    <property type="project" value="TreeGrafter"/>
</dbReference>
<evidence type="ECO:0000256" key="1">
    <source>
        <dbReference type="SAM" id="MobiDB-lite"/>
    </source>
</evidence>
<dbReference type="PROSITE" id="PS50275">
    <property type="entry name" value="SAC"/>
    <property type="match status" value="1"/>
</dbReference>
<feature type="region of interest" description="Disordered" evidence="1">
    <location>
        <begin position="757"/>
        <end position="785"/>
    </location>
</feature>
<dbReference type="InterPro" id="IPR002013">
    <property type="entry name" value="SAC_dom"/>
</dbReference>
<evidence type="ECO:0000313" key="5">
    <source>
        <dbReference type="WBParaSite" id="Pan_g14976.t1"/>
    </source>
</evidence>
<feature type="domain" description="SAC" evidence="2">
    <location>
        <begin position="156"/>
        <end position="487"/>
    </location>
</feature>
<feature type="domain" description="HSac2" evidence="3">
    <location>
        <begin position="553"/>
        <end position="722"/>
    </location>
</feature>
<reference evidence="4" key="1">
    <citation type="journal article" date="2013" name="Genetics">
        <title>The draft genome and transcriptome of Panagrellus redivivus are shaped by the harsh demands of a free-living lifestyle.</title>
        <authorList>
            <person name="Srinivasan J."/>
            <person name="Dillman A.R."/>
            <person name="Macchietto M.G."/>
            <person name="Heikkinen L."/>
            <person name="Lakso M."/>
            <person name="Fracchia K.M."/>
            <person name="Antoshechkin I."/>
            <person name="Mortazavi A."/>
            <person name="Wong G."/>
            <person name="Sternberg P.W."/>
        </authorList>
    </citation>
    <scope>NUCLEOTIDE SEQUENCE [LARGE SCALE GENOMIC DNA]</scope>
    <source>
        <strain evidence="4">MT8872</strain>
    </source>
</reference>
<dbReference type="PANTHER" id="PTHR45662:SF8">
    <property type="entry name" value="PHOSPHATIDYLINOSITIDE PHOSPHATASE SAC2"/>
    <property type="match status" value="1"/>
</dbReference>
<dbReference type="GO" id="GO:0045334">
    <property type="term" value="C:clathrin-coated endocytic vesicle"/>
    <property type="evidence" value="ECO:0007669"/>
    <property type="project" value="TreeGrafter"/>
</dbReference>
<evidence type="ECO:0000313" key="4">
    <source>
        <dbReference type="Proteomes" id="UP000492821"/>
    </source>
</evidence>
<evidence type="ECO:0000259" key="3">
    <source>
        <dbReference type="PROSITE" id="PS51791"/>
    </source>
</evidence>